<dbReference type="InterPro" id="IPR040698">
    <property type="entry name" value="HZS_alpha_mid"/>
</dbReference>
<dbReference type="PANTHER" id="PTHR23150">
    <property type="entry name" value="SULFATASE MODIFYING FACTOR 1, 2"/>
    <property type="match status" value="1"/>
</dbReference>
<dbReference type="InterPro" id="IPR016187">
    <property type="entry name" value="CTDL_fold"/>
</dbReference>
<evidence type="ECO:0000313" key="3">
    <source>
        <dbReference type="Proteomes" id="UP000284243"/>
    </source>
</evidence>
<dbReference type="InterPro" id="IPR051043">
    <property type="entry name" value="Sulfatase_Mod_Factor_Kinase"/>
</dbReference>
<gene>
    <name evidence="2" type="ORF">DWW57_03840</name>
</gene>
<evidence type="ECO:0000313" key="2">
    <source>
        <dbReference type="EMBL" id="RGU58194.1"/>
    </source>
</evidence>
<dbReference type="Gene3D" id="3.90.1580.10">
    <property type="entry name" value="paralog of FGE (formylglycine-generating enzyme)"/>
    <property type="match status" value="1"/>
</dbReference>
<dbReference type="InterPro" id="IPR011042">
    <property type="entry name" value="6-blade_b-propeller_TolB-like"/>
</dbReference>
<protein>
    <submittedName>
        <fullName evidence="2">Formylglycine-generating enzyme family protein</fullName>
    </submittedName>
</protein>
<dbReference type="Pfam" id="PF03781">
    <property type="entry name" value="FGE-sulfatase"/>
    <property type="match status" value="1"/>
</dbReference>
<dbReference type="RefSeq" id="WP_022161023.1">
    <property type="nucleotide sequence ID" value="NZ_CABJFF010000003.1"/>
</dbReference>
<dbReference type="Pfam" id="PF08305">
    <property type="entry name" value="NPCBM"/>
    <property type="match status" value="2"/>
</dbReference>
<dbReference type="InterPro" id="IPR042095">
    <property type="entry name" value="SUMF_sf"/>
</dbReference>
<dbReference type="InterPro" id="IPR008979">
    <property type="entry name" value="Galactose-bd-like_sf"/>
</dbReference>
<name>A0A412TWI3_9BACT</name>
<dbReference type="InterPro" id="IPR038637">
    <property type="entry name" value="NPCBM_sf"/>
</dbReference>
<dbReference type="GO" id="GO:0120147">
    <property type="term" value="F:formylglycine-generating oxidase activity"/>
    <property type="evidence" value="ECO:0007669"/>
    <property type="project" value="TreeGrafter"/>
</dbReference>
<organism evidence="2 3">
    <name type="scientific">Odoribacter splanchnicus</name>
    <dbReference type="NCBI Taxonomy" id="28118"/>
    <lineage>
        <taxon>Bacteria</taxon>
        <taxon>Pseudomonadati</taxon>
        <taxon>Bacteroidota</taxon>
        <taxon>Bacteroidia</taxon>
        <taxon>Bacteroidales</taxon>
        <taxon>Odoribacteraceae</taxon>
        <taxon>Odoribacter</taxon>
    </lineage>
</organism>
<proteinExistence type="predicted"/>
<dbReference type="Pfam" id="PF18582">
    <property type="entry name" value="HZS_alpha"/>
    <property type="match status" value="1"/>
</dbReference>
<dbReference type="InterPro" id="IPR036280">
    <property type="entry name" value="Multihaem_cyt_sf"/>
</dbReference>
<dbReference type="PANTHER" id="PTHR23150:SF19">
    <property type="entry name" value="FORMYLGLYCINE-GENERATING ENZYME"/>
    <property type="match status" value="1"/>
</dbReference>
<evidence type="ECO:0000259" key="1">
    <source>
        <dbReference type="SMART" id="SM00776"/>
    </source>
</evidence>
<dbReference type="Gene3D" id="2.60.120.1060">
    <property type="entry name" value="NPCBM/NEW2 domain"/>
    <property type="match status" value="2"/>
</dbReference>
<feature type="domain" description="Glycosyl hydrolase family 98 putative carbohydrate-binding module" evidence="1">
    <location>
        <begin position="104"/>
        <end position="230"/>
    </location>
</feature>
<accession>A0A412TWI3</accession>
<dbReference type="SUPFAM" id="SSF82171">
    <property type="entry name" value="DPP6 N-terminal domain-like"/>
    <property type="match status" value="1"/>
</dbReference>
<dbReference type="SUPFAM" id="SSF49785">
    <property type="entry name" value="Galactose-binding domain-like"/>
    <property type="match status" value="2"/>
</dbReference>
<sequence>MLKQTLLTCCLALVIMIGYGQKSKTKTPVSWESVVVQEKMKVGELMKKNHLPVVSEVMRHNMPAQQIQVDLTGVKQLILKTWGTENGTGWDHAVWGNAKLITGEGKEVWLSEMQPVMVQAPYGCPFYDRNFNNQKLTVNGKSYEHGMMLHADGMVAYQLDGKYKKFEAEIGIDDAGTEESSVVFRVQNVDGNEILTRLAPKYGKEINAFAAQAGFSPADWLVTPDASLEMGAVRKLIRNFPEKQYYESRLAALEQMTGTRQIETAMNLLKQTLEVVHLAEQLQWVNPKAIRMALEDMKQAGLKGEKYDQLLQEIETNYPLVTKGIYSGDQEMLAKARRVVDAKKTILLANPLLDGDKIVATRFHLGANARTAMAPALGSPENNWSSMYSAGRTGRDGEIVELSGLRGDLQIRTVYKPQRDVNIADLQMHWDADRLLFSSVDEKNRWQIYEIGIDGKNLHQKIEVDEPDVEFCDANYLPDGRIVASSNIGYQGVPCVSGWDQVGNLSLYDPKTKAFRRLTFDQDGNWNPVVMNNGRVMYTRWEYTDLTHYFSRIIMHMNPDGTENKALYGSGSFWPNSTFDVKPLPGNTTKFVGIVSGHHGIARSGRLMIFDPAKSRKEEKGVVQELPFRDRKIIPEVKDELVNGVWPQFIRPCPLDDKYFLVSGKLTPDGLWGIYLVDVFDNLTCLAEFEGEGFNSPIAVVKRPVPPVIPDRVNLNDKEATIFIQDIYAGEGSMGLPKGTVKELRILAYEYAYWMTASDHDAQGIQSGWDIKRLLGTVPVEEDGSAIFKVPANTPIAIQPLDAQGRAVQWMRSWFTPMPGETVSCIGCHEDQNQIPIPKRTIASQTKPHRLQAPEGGVRSFTFDLEIQPILDRACVACHNEKSHMNLTGGRMDTNYPRFGRPWSKSYLAIMPYVYRQGAEAEMYVLKPYEYHASNSELVRMLEKGHYGVELTDKEWKTLYNWIDFNAPYYGQFINISKVNEFDQYDRRIELAHKYNQAGVDWRKELADYAEVLKSKGAIQPVMPAPVKETKARNVKVSGWPFDKNEAAKKQQADGKKTRQIEVAPGVTMNFVWIPAGQFVMGCNDGEADCRPAFKASVKNGFWMSECEVTNEQYCALVPEHNSRIIGQFWKDHTTPGYRANYPQYPVIRVSCEEAQAYCEKLGQKTGQKIMLPTETQWEWACRGGSGDAFWYGNNNTDFAPYENMADAMLSDMAVTGIDPKPMSKDDPLRPYWDYLPKIASVNDGSMLMGNVGHYQANPWGLKDMHGNVAEWTCSDYVDYPLKKEQASDRKVVRGGSWTDRPKYSTAYYRKAFYPWQKVYNVGFRVIIPES</sequence>
<dbReference type="Proteomes" id="UP000284243">
    <property type="component" value="Unassembled WGS sequence"/>
</dbReference>
<comment type="caution">
    <text evidence="2">The sequence shown here is derived from an EMBL/GenBank/DDBJ whole genome shotgun (WGS) entry which is preliminary data.</text>
</comment>
<reference evidence="2 3" key="1">
    <citation type="submission" date="2018-08" db="EMBL/GenBank/DDBJ databases">
        <title>A genome reference for cultivated species of the human gut microbiota.</title>
        <authorList>
            <person name="Zou Y."/>
            <person name="Xue W."/>
            <person name="Luo G."/>
        </authorList>
    </citation>
    <scope>NUCLEOTIDE SEQUENCE [LARGE SCALE GENOMIC DNA]</scope>
    <source>
        <strain evidence="2 3">AF16-14</strain>
    </source>
</reference>
<dbReference type="Gene3D" id="2.120.10.30">
    <property type="entry name" value="TolB, C-terminal domain"/>
    <property type="match status" value="1"/>
</dbReference>
<dbReference type="EMBL" id="QRYC01000003">
    <property type="protein sequence ID" value="RGU58194.1"/>
    <property type="molecule type" value="Genomic_DNA"/>
</dbReference>
<dbReference type="SUPFAM" id="SSF56436">
    <property type="entry name" value="C-type lectin-like"/>
    <property type="match status" value="1"/>
</dbReference>
<dbReference type="InterPro" id="IPR005532">
    <property type="entry name" value="SUMF_dom"/>
</dbReference>
<dbReference type="SMART" id="SM00776">
    <property type="entry name" value="NPCBM"/>
    <property type="match status" value="1"/>
</dbReference>
<dbReference type="SUPFAM" id="SSF48695">
    <property type="entry name" value="Multiheme cytochromes"/>
    <property type="match status" value="1"/>
</dbReference>
<dbReference type="InterPro" id="IPR013222">
    <property type="entry name" value="Glyco_hyd_98_carb-bd"/>
</dbReference>